<keyword evidence="3" id="KW-0560">Oxidoreductase</keyword>
<feature type="transmembrane region" description="Helical" evidence="2">
    <location>
        <begin position="19"/>
        <end position="40"/>
    </location>
</feature>
<dbReference type="InterPro" id="IPR006311">
    <property type="entry name" value="TAT_signal"/>
</dbReference>
<dbReference type="NCBIfam" id="TIGR01409">
    <property type="entry name" value="TAT_signal_seq"/>
    <property type="match status" value="1"/>
</dbReference>
<name>A0ABW3TXH1_9BACL</name>
<protein>
    <submittedName>
        <fullName evidence="3">Gluconate 2-dehydrogenase subunit 3 family protein</fullName>
        <ecNumber evidence="3">1.-.-.-</ecNumber>
    </submittedName>
</protein>
<evidence type="ECO:0000256" key="2">
    <source>
        <dbReference type="SAM" id="Phobius"/>
    </source>
</evidence>
<evidence type="ECO:0000313" key="3">
    <source>
        <dbReference type="EMBL" id="MFD1205380.1"/>
    </source>
</evidence>
<feature type="compositionally biased region" description="Basic and acidic residues" evidence="1">
    <location>
        <begin position="130"/>
        <end position="141"/>
    </location>
</feature>
<feature type="compositionally biased region" description="Polar residues" evidence="1">
    <location>
        <begin position="148"/>
        <end position="160"/>
    </location>
</feature>
<dbReference type="InterPro" id="IPR027056">
    <property type="entry name" value="Gluconate_2DH_su3"/>
</dbReference>
<evidence type="ECO:0000313" key="4">
    <source>
        <dbReference type="Proteomes" id="UP001597231"/>
    </source>
</evidence>
<dbReference type="EC" id="1.-.-.-" evidence="3"/>
<dbReference type="GO" id="GO:0016491">
    <property type="term" value="F:oxidoreductase activity"/>
    <property type="evidence" value="ECO:0007669"/>
    <property type="project" value="UniProtKB-KW"/>
</dbReference>
<accession>A0ABW3TXH1</accession>
<gene>
    <name evidence="3" type="ORF">ACFQ38_09730</name>
</gene>
<keyword evidence="2" id="KW-0472">Membrane</keyword>
<dbReference type="RefSeq" id="WP_381480554.1">
    <property type="nucleotide sequence ID" value="NZ_JBHTLT010000045.1"/>
</dbReference>
<reference evidence="4" key="1">
    <citation type="journal article" date="2019" name="Int. J. Syst. Evol. Microbiol.">
        <title>The Global Catalogue of Microorganisms (GCM) 10K type strain sequencing project: providing services to taxonomists for standard genome sequencing and annotation.</title>
        <authorList>
            <consortium name="The Broad Institute Genomics Platform"/>
            <consortium name="The Broad Institute Genome Sequencing Center for Infectious Disease"/>
            <person name="Wu L."/>
            <person name="Ma J."/>
        </authorList>
    </citation>
    <scope>NUCLEOTIDE SEQUENCE [LARGE SCALE GENOMIC DNA]</scope>
    <source>
        <strain evidence="4">CCUG 53915</strain>
    </source>
</reference>
<dbReference type="Proteomes" id="UP001597231">
    <property type="component" value="Unassembled WGS sequence"/>
</dbReference>
<proteinExistence type="predicted"/>
<feature type="region of interest" description="Disordered" evidence="1">
    <location>
        <begin position="130"/>
        <end position="160"/>
    </location>
</feature>
<keyword evidence="2" id="KW-0812">Transmembrane</keyword>
<keyword evidence="2" id="KW-1133">Transmembrane helix</keyword>
<keyword evidence="4" id="KW-1185">Reference proteome</keyword>
<dbReference type="PROSITE" id="PS51318">
    <property type="entry name" value="TAT"/>
    <property type="match status" value="1"/>
</dbReference>
<sequence>MADQPTDVNEKKGMSRRTFIKNTGLVAGGVVGGGLFGSLLTNQLQKNPENVKQAGKQDSGYLQDARVFFTRVEDFDILSAATERILPSDDLGPGAIELGVPFFIDKQLNSEWGMNAKEYMKGPFLLSMEDAGRHNNTDNQDRQGPNAEVQNPTPTPRYQTRMNRGEIFILGLREMDNVAQREFGTSFVEASPEQQDEVMRMFDEGKVELKGVGSQNFFNLLRQTTLEGAYADPVYGGNKDMMGWKMKEYPGPRASYMAQIEPEEFIPLEQKSLRDYQGH</sequence>
<organism evidence="3 4">
    <name type="scientific">Sporosarcina contaminans</name>
    <dbReference type="NCBI Taxonomy" id="633403"/>
    <lineage>
        <taxon>Bacteria</taxon>
        <taxon>Bacillati</taxon>
        <taxon>Bacillota</taxon>
        <taxon>Bacilli</taxon>
        <taxon>Bacillales</taxon>
        <taxon>Caryophanaceae</taxon>
        <taxon>Sporosarcina</taxon>
    </lineage>
</organism>
<dbReference type="Pfam" id="PF13618">
    <property type="entry name" value="Gluconate_2-dh3"/>
    <property type="match status" value="1"/>
</dbReference>
<dbReference type="InterPro" id="IPR019546">
    <property type="entry name" value="TAT_signal_bac_arc"/>
</dbReference>
<comment type="caution">
    <text evidence="3">The sequence shown here is derived from an EMBL/GenBank/DDBJ whole genome shotgun (WGS) entry which is preliminary data.</text>
</comment>
<evidence type="ECO:0000256" key="1">
    <source>
        <dbReference type="SAM" id="MobiDB-lite"/>
    </source>
</evidence>
<dbReference type="EMBL" id="JBHTLT010000045">
    <property type="protein sequence ID" value="MFD1205380.1"/>
    <property type="molecule type" value="Genomic_DNA"/>
</dbReference>